<accession>A0ABQ6Q0I7</accession>
<comment type="caution">
    <text evidence="1">The sequence shown here is derived from an EMBL/GenBank/DDBJ whole genome shotgun (WGS) entry which is preliminary data.</text>
</comment>
<protein>
    <submittedName>
        <fullName evidence="1">Uncharacterized protein</fullName>
    </submittedName>
</protein>
<name>A0ABQ6Q0I7_9BACT</name>
<dbReference type="Proteomes" id="UP001307705">
    <property type="component" value="Unassembled WGS sequence"/>
</dbReference>
<organism evidence="1 2">
    <name type="scientific">Algoriphagus taiwanensis</name>
    <dbReference type="NCBI Taxonomy" id="1445656"/>
    <lineage>
        <taxon>Bacteria</taxon>
        <taxon>Pseudomonadati</taxon>
        <taxon>Bacteroidota</taxon>
        <taxon>Cytophagia</taxon>
        <taxon>Cytophagales</taxon>
        <taxon>Cyclobacteriaceae</taxon>
        <taxon>Algoriphagus</taxon>
    </lineage>
</organism>
<sequence>MRLRWLKLFSNPIFQSANAKNLMELKNFNLGI</sequence>
<evidence type="ECO:0000313" key="2">
    <source>
        <dbReference type="Proteomes" id="UP001307705"/>
    </source>
</evidence>
<evidence type="ECO:0000313" key="1">
    <source>
        <dbReference type="EMBL" id="GMQ32963.1"/>
    </source>
</evidence>
<gene>
    <name evidence="1" type="ORF">Ataiwa_12350</name>
</gene>
<reference evidence="1 2" key="1">
    <citation type="submission" date="2023-08" db="EMBL/GenBank/DDBJ databases">
        <title>Draft genome sequence of Algoriphagus taiwanensis.</title>
        <authorList>
            <person name="Takatani N."/>
            <person name="Hosokawa M."/>
            <person name="Sawabe T."/>
        </authorList>
    </citation>
    <scope>NUCLEOTIDE SEQUENCE [LARGE SCALE GENOMIC DNA]</scope>
    <source>
        <strain evidence="1 2">JCM 19755</strain>
    </source>
</reference>
<dbReference type="EMBL" id="BTPE01000003">
    <property type="protein sequence ID" value="GMQ32963.1"/>
    <property type="molecule type" value="Genomic_DNA"/>
</dbReference>
<proteinExistence type="predicted"/>
<keyword evidence="2" id="KW-1185">Reference proteome</keyword>